<accession>B7FNE1</accession>
<dbReference type="Gene3D" id="3.40.50.10140">
    <property type="entry name" value="Toll/interleukin-1 receptor homology (TIR) domain"/>
    <property type="match status" value="1"/>
</dbReference>
<sequence>MAIQSPSSSSSFSYGFTCQVFLSFRGTDTRHGFTGNLYKALTDKGIHTFIDDNDLQRGDEITPSLLKAIDESRIFIPVFSINYACSSFCLDELVHIIHCYRTKGRLVLPVFFGVEPTNVRHQKGSYGEALAEHEKRFQNDPKNMERLQGWKEALSQAANLSGYHDSPPGY</sequence>
<organism evidence="3">
    <name type="scientific">Medicago truncatula</name>
    <name type="common">Barrel medic</name>
    <name type="synonym">Medicago tribuloides</name>
    <dbReference type="NCBI Taxonomy" id="3880"/>
    <lineage>
        <taxon>Eukaryota</taxon>
        <taxon>Viridiplantae</taxon>
        <taxon>Streptophyta</taxon>
        <taxon>Embryophyta</taxon>
        <taxon>Tracheophyta</taxon>
        <taxon>Spermatophyta</taxon>
        <taxon>Magnoliopsida</taxon>
        <taxon>eudicotyledons</taxon>
        <taxon>Gunneridae</taxon>
        <taxon>Pentapetalae</taxon>
        <taxon>rosids</taxon>
        <taxon>fabids</taxon>
        <taxon>Fabales</taxon>
        <taxon>Fabaceae</taxon>
        <taxon>Papilionoideae</taxon>
        <taxon>50 kb inversion clade</taxon>
        <taxon>NPAAA clade</taxon>
        <taxon>Hologalegina</taxon>
        <taxon>IRL clade</taxon>
        <taxon>Trifolieae</taxon>
        <taxon>Medicago</taxon>
    </lineage>
</organism>
<dbReference type="AlphaFoldDB" id="B7FNE1"/>
<dbReference type="GO" id="GO:0007165">
    <property type="term" value="P:signal transduction"/>
    <property type="evidence" value="ECO:0007669"/>
    <property type="project" value="InterPro"/>
</dbReference>
<proteinExistence type="evidence at transcript level"/>
<dbReference type="Pfam" id="PF01582">
    <property type="entry name" value="TIR"/>
    <property type="match status" value="1"/>
</dbReference>
<dbReference type="PANTHER" id="PTHR32009:SF144">
    <property type="entry name" value="RESISTANCE PROTEIN (TIR-NBS-LRR CLASS), PUTATIVE-RELATED"/>
    <property type="match status" value="1"/>
</dbReference>
<keyword evidence="1" id="KW-0520">NAD</keyword>
<feature type="domain" description="TIR" evidence="2">
    <location>
        <begin position="16"/>
        <end position="170"/>
    </location>
</feature>
<dbReference type="SUPFAM" id="SSF52200">
    <property type="entry name" value="Toll/Interleukin receptor TIR domain"/>
    <property type="match status" value="1"/>
</dbReference>
<name>B7FNE1_MEDTR</name>
<dbReference type="InterPro" id="IPR035897">
    <property type="entry name" value="Toll_tir_struct_dom_sf"/>
</dbReference>
<evidence type="ECO:0000256" key="1">
    <source>
        <dbReference type="ARBA" id="ARBA00023027"/>
    </source>
</evidence>
<evidence type="ECO:0000259" key="2">
    <source>
        <dbReference type="PROSITE" id="PS50104"/>
    </source>
</evidence>
<dbReference type="EMBL" id="BT053615">
    <property type="protein sequence ID" value="ACJ86274.1"/>
    <property type="molecule type" value="mRNA"/>
</dbReference>
<dbReference type="PANTHER" id="PTHR32009">
    <property type="entry name" value="TMV RESISTANCE PROTEIN N-LIKE"/>
    <property type="match status" value="1"/>
</dbReference>
<dbReference type="SMART" id="SM00255">
    <property type="entry name" value="TIR"/>
    <property type="match status" value="1"/>
</dbReference>
<evidence type="ECO:0000313" key="3">
    <source>
        <dbReference type="EMBL" id="ACJ86274.1"/>
    </source>
</evidence>
<protein>
    <recommendedName>
        <fullName evidence="2">TIR domain-containing protein</fullName>
    </recommendedName>
</protein>
<dbReference type="PROSITE" id="PS50104">
    <property type="entry name" value="TIR"/>
    <property type="match status" value="1"/>
</dbReference>
<dbReference type="InterPro" id="IPR000157">
    <property type="entry name" value="TIR_dom"/>
</dbReference>
<reference evidence="3" key="1">
    <citation type="submission" date="2008-12" db="EMBL/GenBank/DDBJ databases">
        <title>Medicago truncatula full length cdna cloning project.</title>
        <authorList>
            <person name="Moskal W."/>
            <person name="Chan A."/>
            <person name="Cheung F."/>
            <person name="Xiao Y."/>
            <person name="Town C.D."/>
        </authorList>
    </citation>
    <scope>NUCLEOTIDE SEQUENCE</scope>
</reference>
<dbReference type="FunFam" id="3.40.50.10140:FF:000007">
    <property type="entry name" value="Disease resistance protein (TIR-NBS-LRR class)"/>
    <property type="match status" value="1"/>
</dbReference>